<keyword evidence="4" id="KW-1003">Cell membrane</keyword>
<dbReference type="InterPro" id="IPR011701">
    <property type="entry name" value="MFS"/>
</dbReference>
<dbReference type="PRINTS" id="PR01036">
    <property type="entry name" value="TCRTETB"/>
</dbReference>
<organism evidence="10 11">
    <name type="scientific">Aquibacillus rhizosphaerae</name>
    <dbReference type="NCBI Taxonomy" id="3051431"/>
    <lineage>
        <taxon>Bacteria</taxon>
        <taxon>Bacillati</taxon>
        <taxon>Bacillota</taxon>
        <taxon>Bacilli</taxon>
        <taxon>Bacillales</taxon>
        <taxon>Bacillaceae</taxon>
        <taxon>Aquibacillus</taxon>
    </lineage>
</organism>
<dbReference type="Proteomes" id="UP001235343">
    <property type="component" value="Unassembled WGS sequence"/>
</dbReference>
<feature type="domain" description="Major facilitator superfamily (MFS) profile" evidence="9">
    <location>
        <begin position="11"/>
        <end position="451"/>
    </location>
</feature>
<accession>A0ABT7L3T7</accession>
<comment type="caution">
    <text evidence="10">The sequence shown here is derived from an EMBL/GenBank/DDBJ whole genome shotgun (WGS) entry which is preliminary data.</text>
</comment>
<dbReference type="PANTHER" id="PTHR42718:SF9">
    <property type="entry name" value="MAJOR FACILITATOR SUPERFAMILY MULTIDRUG TRANSPORTER MFSC"/>
    <property type="match status" value="1"/>
</dbReference>
<feature type="transmembrane region" description="Helical" evidence="8">
    <location>
        <begin position="400"/>
        <end position="418"/>
    </location>
</feature>
<dbReference type="RefSeq" id="WP_285931591.1">
    <property type="nucleotide sequence ID" value="NZ_JASTZU010000030.1"/>
</dbReference>
<keyword evidence="11" id="KW-1185">Reference proteome</keyword>
<dbReference type="Pfam" id="PF07690">
    <property type="entry name" value="MFS_1"/>
    <property type="match status" value="1"/>
</dbReference>
<feature type="transmembrane region" description="Helical" evidence="8">
    <location>
        <begin position="297"/>
        <end position="318"/>
    </location>
</feature>
<dbReference type="PANTHER" id="PTHR42718">
    <property type="entry name" value="MAJOR FACILITATOR SUPERFAMILY MULTIDRUG TRANSPORTER MFSC"/>
    <property type="match status" value="1"/>
</dbReference>
<reference evidence="10 11" key="1">
    <citation type="submission" date="2023-06" db="EMBL/GenBank/DDBJ databases">
        <title>Aquibacillus rhizosphaerae LR5S19.</title>
        <authorList>
            <person name="Sun J.-Q."/>
        </authorList>
    </citation>
    <scope>NUCLEOTIDE SEQUENCE [LARGE SCALE GENOMIC DNA]</scope>
    <source>
        <strain evidence="10 11">LR5S19</strain>
    </source>
</reference>
<keyword evidence="5 8" id="KW-0812">Transmembrane</keyword>
<evidence type="ECO:0000256" key="5">
    <source>
        <dbReference type="ARBA" id="ARBA00022692"/>
    </source>
</evidence>
<feature type="transmembrane region" description="Helical" evidence="8">
    <location>
        <begin position="228"/>
        <end position="245"/>
    </location>
</feature>
<evidence type="ECO:0000313" key="10">
    <source>
        <dbReference type="EMBL" id="MDL4840522.1"/>
    </source>
</evidence>
<feature type="transmembrane region" description="Helical" evidence="8">
    <location>
        <begin position="266"/>
        <end position="285"/>
    </location>
</feature>
<feature type="transmembrane region" description="Helical" evidence="8">
    <location>
        <begin position="355"/>
        <end position="379"/>
    </location>
</feature>
<sequence length="462" mass="50327">MKSFSFYKKMIIAVYVMSMFMVAMDATIINVALSTIGDEFGVPASATSAVNIGYLVSIAMMLPIAGWMGDRFGSKRILMIALVIFTGASVLCAMADTQVLLNLFRVLQGIGAGFFAPVGMAILFRTFPPEERPRLSRFLVIPIAVAPAIGPVVGGYLVEELSWRWIFYINVPIGLIAFILIGLYVREYKEPSIGRFDVKGFVLSLPGIGLLIYALIQAPVVGWSQPQVYVMALIGLGLLFVLIKVELTDKAPMLNLRLFEDNSFRIMSVIGMFSAAGLFGMLYVFPLMYQNALGISAFQTGLTTFPEALGLMVASQLMPWSMKKLGVRRLMQLSLLGSIVVFSLIALFVEANQWVIRGLMFGIGIFLGHAVTAAQITAFQSISKPHMSQATTLHNVQKRFGGVIGVALLASILGFQQSGDTNVVPYQIALGGAAFFLVICYLTSFSYKEVKKDRVKAHAANG</sequence>
<gene>
    <name evidence="10" type="ORF">QQS35_08700</name>
</gene>
<dbReference type="PROSITE" id="PS50850">
    <property type="entry name" value="MFS"/>
    <property type="match status" value="1"/>
</dbReference>
<comment type="subcellular location">
    <subcellularLocation>
        <location evidence="1">Cell membrane</location>
        <topology evidence="1">Multi-pass membrane protein</topology>
    </subcellularLocation>
</comment>
<feature type="transmembrane region" description="Helical" evidence="8">
    <location>
        <begin position="139"/>
        <end position="159"/>
    </location>
</feature>
<evidence type="ECO:0000256" key="8">
    <source>
        <dbReference type="SAM" id="Phobius"/>
    </source>
</evidence>
<dbReference type="InterPro" id="IPR004638">
    <property type="entry name" value="EmrB-like"/>
</dbReference>
<feature type="transmembrane region" description="Helical" evidence="8">
    <location>
        <begin position="330"/>
        <end position="349"/>
    </location>
</feature>
<feature type="transmembrane region" description="Helical" evidence="8">
    <location>
        <begin position="77"/>
        <end position="100"/>
    </location>
</feature>
<feature type="transmembrane region" description="Helical" evidence="8">
    <location>
        <begin position="196"/>
        <end position="216"/>
    </location>
</feature>
<keyword evidence="6 8" id="KW-1133">Transmembrane helix</keyword>
<evidence type="ECO:0000256" key="1">
    <source>
        <dbReference type="ARBA" id="ARBA00004651"/>
    </source>
</evidence>
<evidence type="ECO:0000256" key="6">
    <source>
        <dbReference type="ARBA" id="ARBA00022989"/>
    </source>
</evidence>
<keyword evidence="3" id="KW-0813">Transport</keyword>
<dbReference type="InterPro" id="IPR020846">
    <property type="entry name" value="MFS_dom"/>
</dbReference>
<feature type="transmembrane region" description="Helical" evidence="8">
    <location>
        <begin position="106"/>
        <end position="127"/>
    </location>
</feature>
<dbReference type="SUPFAM" id="SSF103473">
    <property type="entry name" value="MFS general substrate transporter"/>
    <property type="match status" value="1"/>
</dbReference>
<evidence type="ECO:0000313" key="11">
    <source>
        <dbReference type="Proteomes" id="UP001235343"/>
    </source>
</evidence>
<feature type="transmembrane region" description="Helical" evidence="8">
    <location>
        <begin position="165"/>
        <end position="184"/>
    </location>
</feature>
<evidence type="ECO:0000259" key="9">
    <source>
        <dbReference type="PROSITE" id="PS50850"/>
    </source>
</evidence>
<evidence type="ECO:0000256" key="4">
    <source>
        <dbReference type="ARBA" id="ARBA00022475"/>
    </source>
</evidence>
<dbReference type="NCBIfam" id="TIGR00711">
    <property type="entry name" value="efflux_EmrB"/>
    <property type="match status" value="1"/>
</dbReference>
<keyword evidence="7 8" id="KW-0472">Membrane</keyword>
<feature type="transmembrane region" description="Helical" evidence="8">
    <location>
        <begin position="12"/>
        <end position="33"/>
    </location>
</feature>
<evidence type="ECO:0000256" key="7">
    <source>
        <dbReference type="ARBA" id="ARBA00023136"/>
    </source>
</evidence>
<feature type="transmembrane region" description="Helical" evidence="8">
    <location>
        <begin position="45"/>
        <end position="65"/>
    </location>
</feature>
<dbReference type="Gene3D" id="1.20.1250.20">
    <property type="entry name" value="MFS general substrate transporter like domains"/>
    <property type="match status" value="1"/>
</dbReference>
<protein>
    <submittedName>
        <fullName evidence="10">DHA2 family efflux MFS transporter permease subunit</fullName>
    </submittedName>
</protein>
<evidence type="ECO:0000256" key="3">
    <source>
        <dbReference type="ARBA" id="ARBA00022448"/>
    </source>
</evidence>
<dbReference type="EMBL" id="JASTZU010000030">
    <property type="protein sequence ID" value="MDL4840522.1"/>
    <property type="molecule type" value="Genomic_DNA"/>
</dbReference>
<dbReference type="InterPro" id="IPR036259">
    <property type="entry name" value="MFS_trans_sf"/>
</dbReference>
<dbReference type="Gene3D" id="1.20.1720.10">
    <property type="entry name" value="Multidrug resistance protein D"/>
    <property type="match status" value="1"/>
</dbReference>
<comment type="similarity">
    <text evidence="2">Belongs to the major facilitator superfamily. EmrB family.</text>
</comment>
<evidence type="ECO:0000256" key="2">
    <source>
        <dbReference type="ARBA" id="ARBA00008537"/>
    </source>
</evidence>
<name>A0ABT7L3T7_9BACI</name>
<feature type="transmembrane region" description="Helical" evidence="8">
    <location>
        <begin position="424"/>
        <end position="447"/>
    </location>
</feature>
<proteinExistence type="inferred from homology"/>